<dbReference type="EMBL" id="PNIO01000021">
    <property type="protein sequence ID" value="PMP71871.1"/>
    <property type="molecule type" value="Genomic_DNA"/>
</dbReference>
<comment type="caution">
    <text evidence="2">The sequence shown here is derived from an EMBL/GenBank/DDBJ whole genome shotgun (WGS) entry which is preliminary data.</text>
</comment>
<dbReference type="AlphaFoldDB" id="A0A2J6WND3"/>
<gene>
    <name evidence="2" type="ORF">C0186_02735</name>
</gene>
<organism evidence="2 3">
    <name type="scientific">Thermodesulfovibrio aggregans</name>
    <dbReference type="NCBI Taxonomy" id="86166"/>
    <lineage>
        <taxon>Bacteria</taxon>
        <taxon>Pseudomonadati</taxon>
        <taxon>Nitrospirota</taxon>
        <taxon>Thermodesulfovibrionia</taxon>
        <taxon>Thermodesulfovibrionales</taxon>
        <taxon>Thermodesulfovibrionaceae</taxon>
        <taxon>Thermodesulfovibrio</taxon>
    </lineage>
</organism>
<evidence type="ECO:0000256" key="1">
    <source>
        <dbReference type="SAM" id="SignalP"/>
    </source>
</evidence>
<accession>A0A2J6WND3</accession>
<protein>
    <submittedName>
        <fullName evidence="2">Uncharacterized protein</fullName>
    </submittedName>
</protein>
<name>A0A2J6WND3_9BACT</name>
<dbReference type="Proteomes" id="UP000242288">
    <property type="component" value="Unassembled WGS sequence"/>
</dbReference>
<sequence>MRKFWIFSVIMSIFIFGCATTEIAPPKTQLQIREFQTRTFDTNDIKIVMKAMLNVLQDDGFIVKNAVPDIGLLTAEKTLDATDKASEFWVQLGVAFGGRETPYRKAQIIECTANISEFGKQSRVRVNFQVKVLDQRGGIMEVKQIDDEKYYQDFFSKVDKGLFIQKEKL</sequence>
<feature type="chain" id="PRO_5014354845" evidence="1">
    <location>
        <begin position="25"/>
        <end position="169"/>
    </location>
</feature>
<feature type="signal peptide" evidence="1">
    <location>
        <begin position="1"/>
        <end position="24"/>
    </location>
</feature>
<evidence type="ECO:0000313" key="3">
    <source>
        <dbReference type="Proteomes" id="UP000242288"/>
    </source>
</evidence>
<keyword evidence="1" id="KW-0732">Signal</keyword>
<evidence type="ECO:0000313" key="2">
    <source>
        <dbReference type="EMBL" id="PMP71871.1"/>
    </source>
</evidence>
<dbReference type="PROSITE" id="PS51257">
    <property type="entry name" value="PROKAR_LIPOPROTEIN"/>
    <property type="match status" value="1"/>
</dbReference>
<reference evidence="2 3" key="1">
    <citation type="submission" date="2018-01" db="EMBL/GenBank/DDBJ databases">
        <title>Metagenomic assembled genomes from two thermal pools in the Uzon Caldera, Kamchatka, Russia.</title>
        <authorList>
            <person name="Wilkins L."/>
            <person name="Ettinger C."/>
        </authorList>
    </citation>
    <scope>NUCLEOTIDE SEQUENCE [LARGE SCALE GENOMIC DNA]</scope>
    <source>
        <strain evidence="2">ZAV-04</strain>
    </source>
</reference>
<proteinExistence type="predicted"/>